<name>A0A9P1FFW9_9DINO</name>
<dbReference type="OrthoDB" id="406840at2759"/>
<accession>A0A9P1FFW9</accession>
<keyword evidence="2" id="KW-0732">Signal</keyword>
<sequence>MKTAAHIALCTLAGLLGYQIRQLFSITGKGRCEHRWALPSSLTAQIGWSTAPSPDAPSQEPASDGFHKGSFLERARHVSLQVPKPFHCDPFDHVLAINLEDARGQGRREHMMREFEKAGIKKYNFFPAVDYKKDSQLKRELELIPGLCQNPGRCHNTLGCAMSHRRVYEKIVAEKWPCAMVFEDDAGLSNNFSGRLAEMASGGMPPFDIIFTGWCHGTKESKMTPAKDQTSVPELLNGWPGMCIHAYIVSIYGALMMSQANTPIAITPDAVIFLGKHQKNRTRTHIDPRAVLKGSIWFTSTLMAWQDAGADGLGGGV</sequence>
<feature type="domain" description="Glycosyl transferase family 25" evidence="3">
    <location>
        <begin position="93"/>
        <end position="200"/>
    </location>
</feature>
<feature type="chain" id="PRO_5043271811" evidence="2">
    <location>
        <begin position="18"/>
        <end position="317"/>
    </location>
</feature>
<reference evidence="4" key="1">
    <citation type="submission" date="2022-10" db="EMBL/GenBank/DDBJ databases">
        <authorList>
            <person name="Chen Y."/>
            <person name="Dougan E. K."/>
            <person name="Chan C."/>
            <person name="Rhodes N."/>
            <person name="Thang M."/>
        </authorList>
    </citation>
    <scope>NUCLEOTIDE SEQUENCE</scope>
</reference>
<evidence type="ECO:0000313" key="6">
    <source>
        <dbReference type="Proteomes" id="UP001152797"/>
    </source>
</evidence>
<dbReference type="CDD" id="cd06532">
    <property type="entry name" value="Glyco_transf_25"/>
    <property type="match status" value="1"/>
</dbReference>
<keyword evidence="6" id="KW-1185">Reference proteome</keyword>
<dbReference type="InterPro" id="IPR002654">
    <property type="entry name" value="Glyco_trans_25"/>
</dbReference>
<protein>
    <submittedName>
        <fullName evidence="5">Inactive glycosyltransferase 25 family member 3</fullName>
    </submittedName>
</protein>
<dbReference type="Proteomes" id="UP001152797">
    <property type="component" value="Unassembled WGS sequence"/>
</dbReference>
<evidence type="ECO:0000256" key="1">
    <source>
        <dbReference type="SAM" id="MobiDB-lite"/>
    </source>
</evidence>
<dbReference type="AlphaFoldDB" id="A0A9P1FFW9"/>
<organism evidence="4">
    <name type="scientific">Cladocopium goreaui</name>
    <dbReference type="NCBI Taxonomy" id="2562237"/>
    <lineage>
        <taxon>Eukaryota</taxon>
        <taxon>Sar</taxon>
        <taxon>Alveolata</taxon>
        <taxon>Dinophyceae</taxon>
        <taxon>Suessiales</taxon>
        <taxon>Symbiodiniaceae</taxon>
        <taxon>Cladocopium</taxon>
    </lineage>
</organism>
<dbReference type="EMBL" id="CAMXCT010000059">
    <property type="protein sequence ID" value="CAI3973220.1"/>
    <property type="molecule type" value="Genomic_DNA"/>
</dbReference>
<gene>
    <name evidence="4" type="ORF">C1SCF055_LOCUS1742</name>
</gene>
<evidence type="ECO:0000313" key="5">
    <source>
        <dbReference type="EMBL" id="CAL4760532.1"/>
    </source>
</evidence>
<comment type="caution">
    <text evidence="4">The sequence shown here is derived from an EMBL/GenBank/DDBJ whole genome shotgun (WGS) entry which is preliminary data.</text>
</comment>
<evidence type="ECO:0000256" key="2">
    <source>
        <dbReference type="SAM" id="SignalP"/>
    </source>
</evidence>
<dbReference type="Pfam" id="PF01755">
    <property type="entry name" value="Glyco_transf_25"/>
    <property type="match status" value="1"/>
</dbReference>
<evidence type="ECO:0000259" key="3">
    <source>
        <dbReference type="Pfam" id="PF01755"/>
    </source>
</evidence>
<proteinExistence type="predicted"/>
<dbReference type="EMBL" id="CAMXCT020000059">
    <property type="protein sequence ID" value="CAL1126595.1"/>
    <property type="molecule type" value="Genomic_DNA"/>
</dbReference>
<dbReference type="EMBL" id="CAMXCT030000059">
    <property type="protein sequence ID" value="CAL4760532.1"/>
    <property type="molecule type" value="Genomic_DNA"/>
</dbReference>
<reference evidence="5 6" key="2">
    <citation type="submission" date="2024-05" db="EMBL/GenBank/DDBJ databases">
        <authorList>
            <person name="Chen Y."/>
            <person name="Shah S."/>
            <person name="Dougan E. K."/>
            <person name="Thang M."/>
            <person name="Chan C."/>
        </authorList>
    </citation>
    <scope>NUCLEOTIDE SEQUENCE [LARGE SCALE GENOMIC DNA]</scope>
</reference>
<feature type="signal peptide" evidence="2">
    <location>
        <begin position="1"/>
        <end position="17"/>
    </location>
</feature>
<evidence type="ECO:0000313" key="4">
    <source>
        <dbReference type="EMBL" id="CAI3973220.1"/>
    </source>
</evidence>
<feature type="region of interest" description="Disordered" evidence="1">
    <location>
        <begin position="48"/>
        <end position="67"/>
    </location>
</feature>